<protein>
    <recommendedName>
        <fullName evidence="3">STAS/SEC14 domain-containing protein</fullName>
    </recommendedName>
</protein>
<accession>A0A3S9MZG3</accession>
<dbReference type="KEGG" id="noj:EJ995_10470"/>
<dbReference type="EMBL" id="CP034549">
    <property type="protein sequence ID" value="AZQ44641.1"/>
    <property type="molecule type" value="Genomic_DNA"/>
</dbReference>
<dbReference type="Proteomes" id="UP000279600">
    <property type="component" value="Chromosome"/>
</dbReference>
<name>A0A3S9MZG3_9FLAO</name>
<gene>
    <name evidence="1" type="ORF">EJ995_10470</name>
</gene>
<evidence type="ECO:0008006" key="3">
    <source>
        <dbReference type="Google" id="ProtNLM"/>
    </source>
</evidence>
<evidence type="ECO:0000313" key="2">
    <source>
        <dbReference type="Proteomes" id="UP000279600"/>
    </source>
</evidence>
<sequence>MKLIHLEFGRFELHDHYVVGEIFEGVHFDHDLNQIVKDLAMENYGPIKKVGYISVRRHNYSVDPLVHFENKRFQILNSVAVVNVRENSRPTHDIEACFYWKNRLKGFDDQQVALNWTQRMLDQSQKTLLN</sequence>
<reference evidence="1 2" key="1">
    <citation type="submission" date="2018-12" db="EMBL/GenBank/DDBJ databases">
        <title>Complete genome of Nonlabens sp. MJ115.</title>
        <authorList>
            <person name="Choi H.S."/>
            <person name="Jung J."/>
        </authorList>
    </citation>
    <scope>NUCLEOTIDE SEQUENCE [LARGE SCALE GENOMIC DNA]</scope>
    <source>
        <strain evidence="1 2">MJ115</strain>
    </source>
</reference>
<dbReference type="OrthoDB" id="1144359at2"/>
<proteinExistence type="predicted"/>
<dbReference type="RefSeq" id="WP_126448277.1">
    <property type="nucleotide sequence ID" value="NZ_CP034549.1"/>
</dbReference>
<keyword evidence="2" id="KW-1185">Reference proteome</keyword>
<evidence type="ECO:0000313" key="1">
    <source>
        <dbReference type="EMBL" id="AZQ44641.1"/>
    </source>
</evidence>
<organism evidence="1 2">
    <name type="scientific">Nonlabens ponticola</name>
    <dbReference type="NCBI Taxonomy" id="2496866"/>
    <lineage>
        <taxon>Bacteria</taxon>
        <taxon>Pseudomonadati</taxon>
        <taxon>Bacteroidota</taxon>
        <taxon>Flavobacteriia</taxon>
        <taxon>Flavobacteriales</taxon>
        <taxon>Flavobacteriaceae</taxon>
        <taxon>Nonlabens</taxon>
    </lineage>
</organism>
<dbReference type="AlphaFoldDB" id="A0A3S9MZG3"/>